<dbReference type="InterPro" id="IPR050204">
    <property type="entry name" value="AraC_XylS_family_regulators"/>
</dbReference>
<evidence type="ECO:0000259" key="4">
    <source>
        <dbReference type="PROSITE" id="PS01124"/>
    </source>
</evidence>
<dbReference type="InterPro" id="IPR020449">
    <property type="entry name" value="Tscrpt_reg_AraC-type_HTH"/>
</dbReference>
<evidence type="ECO:0000256" key="1">
    <source>
        <dbReference type="ARBA" id="ARBA00023015"/>
    </source>
</evidence>
<protein>
    <submittedName>
        <fullName evidence="5">Helix-turn-helix transcriptional regulator</fullName>
    </submittedName>
</protein>
<dbReference type="RefSeq" id="WP_139605682.1">
    <property type="nucleotide sequence ID" value="NZ_VDCQ01000052.1"/>
</dbReference>
<dbReference type="SMART" id="SM00342">
    <property type="entry name" value="HTH_ARAC"/>
    <property type="match status" value="1"/>
</dbReference>
<feature type="domain" description="HTH araC/xylS-type" evidence="4">
    <location>
        <begin position="170"/>
        <end position="268"/>
    </location>
</feature>
<dbReference type="PROSITE" id="PS01124">
    <property type="entry name" value="HTH_ARAC_FAMILY_2"/>
    <property type="match status" value="1"/>
</dbReference>
<accession>A0A5C4T3Z8</accession>
<name>A0A5C4T3Z8_9BACL</name>
<dbReference type="PROSITE" id="PS00041">
    <property type="entry name" value="HTH_ARAC_FAMILY_1"/>
    <property type="match status" value="1"/>
</dbReference>
<gene>
    <name evidence="5" type="ORF">FE784_28650</name>
</gene>
<dbReference type="InterPro" id="IPR009057">
    <property type="entry name" value="Homeodomain-like_sf"/>
</dbReference>
<dbReference type="Gene3D" id="1.10.10.60">
    <property type="entry name" value="Homeodomain-like"/>
    <property type="match status" value="2"/>
</dbReference>
<organism evidence="5 6">
    <name type="scientific">Paenibacillus hemerocallicola</name>
    <dbReference type="NCBI Taxonomy" id="1172614"/>
    <lineage>
        <taxon>Bacteria</taxon>
        <taxon>Bacillati</taxon>
        <taxon>Bacillota</taxon>
        <taxon>Bacilli</taxon>
        <taxon>Bacillales</taxon>
        <taxon>Paenibacillaceae</taxon>
        <taxon>Paenibacillus</taxon>
    </lineage>
</organism>
<reference evidence="5 6" key="1">
    <citation type="submission" date="2019-05" db="EMBL/GenBank/DDBJ databases">
        <title>We sequenced the genome of Paenibacillus hemerocallicola KCTC 33185 for further insight into its adaptation and study the phylogeny of Paenibacillus.</title>
        <authorList>
            <person name="Narsing Rao M.P."/>
        </authorList>
    </citation>
    <scope>NUCLEOTIDE SEQUENCE [LARGE SCALE GENOMIC DNA]</scope>
    <source>
        <strain evidence="5 6">KCTC 33185</strain>
    </source>
</reference>
<dbReference type="SUPFAM" id="SSF46689">
    <property type="entry name" value="Homeodomain-like"/>
    <property type="match status" value="2"/>
</dbReference>
<comment type="caution">
    <text evidence="5">The sequence shown here is derived from an EMBL/GenBank/DDBJ whole genome shotgun (WGS) entry which is preliminary data.</text>
</comment>
<proteinExistence type="predicted"/>
<dbReference type="GO" id="GO:0003700">
    <property type="term" value="F:DNA-binding transcription factor activity"/>
    <property type="evidence" value="ECO:0007669"/>
    <property type="project" value="InterPro"/>
</dbReference>
<dbReference type="Pfam" id="PF12833">
    <property type="entry name" value="HTH_18"/>
    <property type="match status" value="1"/>
</dbReference>
<dbReference type="GO" id="GO:0043565">
    <property type="term" value="F:sequence-specific DNA binding"/>
    <property type="evidence" value="ECO:0007669"/>
    <property type="project" value="InterPro"/>
</dbReference>
<dbReference type="EMBL" id="VDCQ01000052">
    <property type="protein sequence ID" value="TNJ62869.1"/>
    <property type="molecule type" value="Genomic_DNA"/>
</dbReference>
<dbReference type="Proteomes" id="UP000307943">
    <property type="component" value="Unassembled WGS sequence"/>
</dbReference>
<keyword evidence="2" id="KW-0238">DNA-binding</keyword>
<evidence type="ECO:0000256" key="3">
    <source>
        <dbReference type="ARBA" id="ARBA00023163"/>
    </source>
</evidence>
<keyword evidence="1" id="KW-0805">Transcription regulation</keyword>
<dbReference type="AlphaFoldDB" id="A0A5C4T3Z8"/>
<sequence>MQAYRPKELVPSIHMVTVWNNKSQFEKAEDQSPLWVLFVVGSGSFRFEIGKREGIAEKGDLVLCPPDVVLKREMLRPASFLVLYFTWTADSDEIRAEEQLLPNPAGKSSIRDKYRFASTYGYIAMLGRRNDAPAAARRNFLLRDLWEQLDWEWETHRRESRPIPDDPLMQKAGATLKESAFETISLNQLAASMGLSTVQFSRRFHKMYGVNPSEYVSELRLDKARALLLENRLTLDEIAVQCGYSNGFYFSRVFSQKMRISPSEYRQAYRI</sequence>
<dbReference type="PRINTS" id="PR00032">
    <property type="entry name" value="HTHARAC"/>
</dbReference>
<keyword evidence="3" id="KW-0804">Transcription</keyword>
<evidence type="ECO:0000313" key="5">
    <source>
        <dbReference type="EMBL" id="TNJ62869.1"/>
    </source>
</evidence>
<evidence type="ECO:0000313" key="6">
    <source>
        <dbReference type="Proteomes" id="UP000307943"/>
    </source>
</evidence>
<dbReference type="InterPro" id="IPR018062">
    <property type="entry name" value="HTH_AraC-typ_CS"/>
</dbReference>
<dbReference type="OrthoDB" id="2636626at2"/>
<dbReference type="InterPro" id="IPR018060">
    <property type="entry name" value="HTH_AraC"/>
</dbReference>
<keyword evidence="6" id="KW-1185">Reference proteome</keyword>
<dbReference type="PANTHER" id="PTHR46796">
    <property type="entry name" value="HTH-TYPE TRANSCRIPTIONAL ACTIVATOR RHAS-RELATED"/>
    <property type="match status" value="1"/>
</dbReference>
<evidence type="ECO:0000256" key="2">
    <source>
        <dbReference type="ARBA" id="ARBA00023125"/>
    </source>
</evidence>